<evidence type="ECO:0000256" key="6">
    <source>
        <dbReference type="ARBA" id="ARBA00023136"/>
    </source>
</evidence>
<dbReference type="GO" id="GO:0005886">
    <property type="term" value="C:plasma membrane"/>
    <property type="evidence" value="ECO:0007669"/>
    <property type="project" value="UniProtKB-SubCell"/>
</dbReference>
<feature type="transmembrane region" description="Helical" evidence="7">
    <location>
        <begin position="21"/>
        <end position="40"/>
    </location>
</feature>
<dbReference type="RefSeq" id="WP_137248580.1">
    <property type="nucleotide sequence ID" value="NZ_SZQA01000019.1"/>
</dbReference>
<feature type="transmembrane region" description="Helical" evidence="7">
    <location>
        <begin position="149"/>
        <end position="165"/>
    </location>
</feature>
<dbReference type="InterPro" id="IPR036640">
    <property type="entry name" value="ABC1_TM_sf"/>
</dbReference>
<keyword evidence="11" id="KW-1185">Reference proteome</keyword>
<dbReference type="AlphaFoldDB" id="A0A4U3MG13"/>
<evidence type="ECO:0000256" key="1">
    <source>
        <dbReference type="ARBA" id="ARBA00004651"/>
    </source>
</evidence>
<evidence type="ECO:0000259" key="8">
    <source>
        <dbReference type="PROSITE" id="PS50893"/>
    </source>
</evidence>
<evidence type="ECO:0000313" key="11">
    <source>
        <dbReference type="Proteomes" id="UP000308705"/>
    </source>
</evidence>
<comment type="caution">
    <text evidence="10">The sequence shown here is derived from an EMBL/GenBank/DDBJ whole genome shotgun (WGS) entry which is preliminary data.</text>
</comment>
<name>A0A4U3MG13_9ACTN</name>
<keyword evidence="3" id="KW-0547">Nucleotide-binding</keyword>
<dbReference type="EMBL" id="SZQA01000019">
    <property type="protein sequence ID" value="TKK86726.1"/>
    <property type="molecule type" value="Genomic_DNA"/>
</dbReference>
<dbReference type="GO" id="GO:0005524">
    <property type="term" value="F:ATP binding"/>
    <property type="evidence" value="ECO:0007669"/>
    <property type="project" value="UniProtKB-KW"/>
</dbReference>
<dbReference type="PROSITE" id="PS50893">
    <property type="entry name" value="ABC_TRANSPORTER_2"/>
    <property type="match status" value="1"/>
</dbReference>
<dbReference type="InterPro" id="IPR003439">
    <property type="entry name" value="ABC_transporter-like_ATP-bd"/>
</dbReference>
<evidence type="ECO:0000259" key="9">
    <source>
        <dbReference type="PROSITE" id="PS50929"/>
    </source>
</evidence>
<feature type="domain" description="ABC transporter" evidence="8">
    <location>
        <begin position="298"/>
        <end position="530"/>
    </location>
</feature>
<dbReference type="OrthoDB" id="9806127at2"/>
<feature type="transmembrane region" description="Helical" evidence="7">
    <location>
        <begin position="238"/>
        <end position="258"/>
    </location>
</feature>
<dbReference type="GO" id="GO:0016887">
    <property type="term" value="F:ATP hydrolysis activity"/>
    <property type="evidence" value="ECO:0007669"/>
    <property type="project" value="InterPro"/>
</dbReference>
<evidence type="ECO:0000256" key="2">
    <source>
        <dbReference type="ARBA" id="ARBA00022692"/>
    </source>
</evidence>
<feature type="transmembrane region" description="Helical" evidence="7">
    <location>
        <begin position="125"/>
        <end position="143"/>
    </location>
</feature>
<accession>A0A4U3MG13</accession>
<dbReference type="PROSITE" id="PS50929">
    <property type="entry name" value="ABC_TM1F"/>
    <property type="match status" value="1"/>
</dbReference>
<keyword evidence="4 10" id="KW-0067">ATP-binding</keyword>
<reference evidence="10 11" key="1">
    <citation type="submission" date="2019-04" db="EMBL/GenBank/DDBJ databases">
        <title>Herbidospora sp. NEAU-GS14.nov., a novel actinomycete isolated from soil.</title>
        <authorList>
            <person name="Han L."/>
        </authorList>
    </citation>
    <scope>NUCLEOTIDE SEQUENCE [LARGE SCALE GENOMIC DNA]</scope>
    <source>
        <strain evidence="10 11">NEAU-GS14</strain>
    </source>
</reference>
<evidence type="ECO:0000256" key="3">
    <source>
        <dbReference type="ARBA" id="ARBA00022741"/>
    </source>
</evidence>
<dbReference type="InterPro" id="IPR039421">
    <property type="entry name" value="Type_1_exporter"/>
</dbReference>
<keyword evidence="6 7" id="KW-0472">Membrane</keyword>
<evidence type="ECO:0000313" key="10">
    <source>
        <dbReference type="EMBL" id="TKK86726.1"/>
    </source>
</evidence>
<dbReference type="SMART" id="SM00382">
    <property type="entry name" value="AAA"/>
    <property type="match status" value="1"/>
</dbReference>
<dbReference type="Gene3D" id="1.20.1560.10">
    <property type="entry name" value="ABC transporter type 1, transmembrane domain"/>
    <property type="match status" value="1"/>
</dbReference>
<keyword evidence="2 7" id="KW-0812">Transmembrane</keyword>
<dbReference type="InterPro" id="IPR017871">
    <property type="entry name" value="ABC_transporter-like_CS"/>
</dbReference>
<dbReference type="SUPFAM" id="SSF90123">
    <property type="entry name" value="ABC transporter transmembrane region"/>
    <property type="match status" value="1"/>
</dbReference>
<evidence type="ECO:0000256" key="4">
    <source>
        <dbReference type="ARBA" id="ARBA00022840"/>
    </source>
</evidence>
<comment type="subcellular location">
    <subcellularLocation>
        <location evidence="1">Cell membrane</location>
        <topology evidence="1">Multi-pass membrane protein</topology>
    </subcellularLocation>
</comment>
<dbReference type="Gene3D" id="3.40.50.300">
    <property type="entry name" value="P-loop containing nucleotide triphosphate hydrolases"/>
    <property type="match status" value="1"/>
</dbReference>
<gene>
    <name evidence="10" type="ORF">FDA94_19895</name>
</gene>
<dbReference type="PANTHER" id="PTHR43394:SF1">
    <property type="entry name" value="ATP-BINDING CASSETTE SUB-FAMILY B MEMBER 10, MITOCHONDRIAL"/>
    <property type="match status" value="1"/>
</dbReference>
<sequence length="534" mass="55023">MRTADRLTTEAIRRSGPAAGVLAAVALVGAGLELALPFVLGRAVDTFSAAWVVCAGAVVVLLVACDGLGVHMSATGGARAAAWLRHRALSHLLGAGPGVTRRIPEGDLVTRLGLNAEEAGRAADAAVASVAMVVPSAGALVLLVLIDPWLALTLAGGLVAIAFVLKRFLKVSTVIAGGYQEAQADIAARLVEAVGGARTIAAAGTAEQETRRVLTALPVVRGHAMALWRANADAGVRAAIVVPLLEVLVLAVGGWRLAAGELSVGELYAAARYVVIGAGLGPAIGSLGRLARARAAGARLADVLDECPRVHGVRTLPPGPGTLTFRGVPGLGLEIQGGASVAVVGTGASRFARLAARLDDPETGEVLLDGVPLRSLTRESLRTAVGYAVARPHLVGDTVADATGGSRPAAVAAGADDFIRRLPHGYRTPLSEAPMSGGERQRLGLARAFAKGNRLLVLDDATSSLDTITERQVSTALSADTRTRVMVTHRAAVAARADRVIWLHDGRLRGFDRHLALWHDPAYRAVFQGGEARS</sequence>
<dbReference type="InterPro" id="IPR027417">
    <property type="entry name" value="P-loop_NTPase"/>
</dbReference>
<evidence type="ECO:0000256" key="7">
    <source>
        <dbReference type="SAM" id="Phobius"/>
    </source>
</evidence>
<dbReference type="Proteomes" id="UP000308705">
    <property type="component" value="Unassembled WGS sequence"/>
</dbReference>
<organism evidence="10 11">
    <name type="scientific">Herbidospora galbida</name>
    <dbReference type="NCBI Taxonomy" id="2575442"/>
    <lineage>
        <taxon>Bacteria</taxon>
        <taxon>Bacillati</taxon>
        <taxon>Actinomycetota</taxon>
        <taxon>Actinomycetes</taxon>
        <taxon>Streptosporangiales</taxon>
        <taxon>Streptosporangiaceae</taxon>
        <taxon>Herbidospora</taxon>
    </lineage>
</organism>
<dbReference type="Pfam" id="PF00005">
    <property type="entry name" value="ABC_tran"/>
    <property type="match status" value="1"/>
</dbReference>
<proteinExistence type="predicted"/>
<dbReference type="PANTHER" id="PTHR43394">
    <property type="entry name" value="ATP-DEPENDENT PERMEASE MDL1, MITOCHONDRIAL"/>
    <property type="match status" value="1"/>
</dbReference>
<dbReference type="GO" id="GO:0015421">
    <property type="term" value="F:ABC-type oligopeptide transporter activity"/>
    <property type="evidence" value="ECO:0007669"/>
    <property type="project" value="TreeGrafter"/>
</dbReference>
<dbReference type="InterPro" id="IPR011527">
    <property type="entry name" value="ABC1_TM_dom"/>
</dbReference>
<evidence type="ECO:0000256" key="5">
    <source>
        <dbReference type="ARBA" id="ARBA00022989"/>
    </source>
</evidence>
<feature type="transmembrane region" description="Helical" evidence="7">
    <location>
        <begin position="270"/>
        <end position="291"/>
    </location>
</feature>
<dbReference type="InterPro" id="IPR003593">
    <property type="entry name" value="AAA+_ATPase"/>
</dbReference>
<dbReference type="Pfam" id="PF00664">
    <property type="entry name" value="ABC_membrane"/>
    <property type="match status" value="1"/>
</dbReference>
<dbReference type="SUPFAM" id="SSF52540">
    <property type="entry name" value="P-loop containing nucleoside triphosphate hydrolases"/>
    <property type="match status" value="1"/>
</dbReference>
<protein>
    <submittedName>
        <fullName evidence="10">ABC transporter ATP-binding protein</fullName>
    </submittedName>
</protein>
<feature type="domain" description="ABC transmembrane type-1" evidence="9">
    <location>
        <begin position="21"/>
        <end position="279"/>
    </location>
</feature>
<feature type="transmembrane region" description="Helical" evidence="7">
    <location>
        <begin position="46"/>
        <end position="65"/>
    </location>
</feature>
<dbReference type="PROSITE" id="PS00211">
    <property type="entry name" value="ABC_TRANSPORTER_1"/>
    <property type="match status" value="1"/>
</dbReference>
<keyword evidence="5 7" id="KW-1133">Transmembrane helix</keyword>